<evidence type="ECO:0000256" key="5">
    <source>
        <dbReference type="ARBA" id="ARBA00022729"/>
    </source>
</evidence>
<dbReference type="InterPro" id="IPR037066">
    <property type="entry name" value="Plug_dom_sf"/>
</dbReference>
<dbReference type="InterPro" id="IPR039426">
    <property type="entry name" value="TonB-dep_rcpt-like"/>
</dbReference>
<dbReference type="PROSITE" id="PS52016">
    <property type="entry name" value="TONB_DEPENDENT_REC_3"/>
    <property type="match status" value="1"/>
</dbReference>
<dbReference type="PANTHER" id="PTHR30069">
    <property type="entry name" value="TONB-DEPENDENT OUTER MEMBRANE RECEPTOR"/>
    <property type="match status" value="1"/>
</dbReference>
<evidence type="ECO:0000256" key="10">
    <source>
        <dbReference type="PROSITE-ProRule" id="PRU01360"/>
    </source>
</evidence>
<dbReference type="NCBIfam" id="TIGR04057">
    <property type="entry name" value="SusC_RagA_signa"/>
    <property type="match status" value="1"/>
</dbReference>
<evidence type="ECO:0000256" key="7">
    <source>
        <dbReference type="ARBA" id="ARBA00023136"/>
    </source>
</evidence>
<dbReference type="InterPro" id="IPR036942">
    <property type="entry name" value="Beta-barrel_TonB_sf"/>
</dbReference>
<evidence type="ECO:0000313" key="15">
    <source>
        <dbReference type="Proteomes" id="UP000533637"/>
    </source>
</evidence>
<sequence>METQEVAVKSLMKIVLKSSNLALDEVVVTGYGVTKKAAFTGAATTVAATAITKQNDSNPIKALEGSVPGLQMNIGSGQPGAPANIFIRGKNSFNSGTQPLYIIDGVPFNADPVGVRASEEQTVSPLSTLNAADIESMTVLKDATATSIYGARAANGVIVINTKKGKGGKTTVNFTAKVGMEMMPGMPSSYKPLNAAKYRELSAEAFLNDWNTYGEDGATAALQSENGLNYPYTNQGMSDLFDLYMGVEKPADVDWLKEVTRNGLIQEYGVDVQNGGATESAPKFFASFNYMDNKSIVKGKDLTRYSVRFNFEQAPSKVVKYGLNTNLSYTESNMGSGGGYFSDPVTQAYMQSPLTPVRDENGNWNFDTVNGYNPVAQRSDLGDKSTAKQYRAIISPYLQINFNKNLFFLSRGGVDLYFVDEFGYWSFLQPQGADMRGMGENNYSTRMLLSITNTLNYINTFNEKHNVNFLIGQEGQRTNLKEAYLAGSNYPVDYLNQVANAAVPGSAATYKYNLLLASFFVNAQYDYDSKYYLSGSLRYDASSRFGSNNRWAPFWSLGAKYRISNESFMEPASDWLNNLTIRASYGTSGNQEVGDVRYYSASSWYTSRDLYDFGYNYNGLPGSGRMQSGNPNLKWEQTGKFNVGVDFSFLDRFSVEADYYHHMTKDMVFAVPVSMVTGLAENYMNVGKLLNQGFEFSVNALLMNVKDFNWNITVTGSKNINEVKKLSNNNPIETSTSITEPGKPLYQFKMKEWAGVDPETGNGTWYLNETGTETTDNYNKAAKRYVGTANPKFQGSFTNNMKWKGLDFSFQLNYSVGAKIYGNNLRYDEQVGGSLGQNFTEYVYENRWRQPGDIAEVPKLMYNDGRAVNQHSTRFLMNGSYLKLRSITLGYTLPKSMIQKLSMNNLRVFVNADNLFTVTAKDYRGFDPSGIGADGVQWWNFPIPRNFVVGLTVGF</sequence>
<gene>
    <name evidence="14" type="ORF">GGQ57_000867</name>
</gene>
<dbReference type="Gene3D" id="2.40.170.20">
    <property type="entry name" value="TonB-dependent receptor, beta-barrel domain"/>
    <property type="match status" value="1"/>
</dbReference>
<dbReference type="Pfam" id="PF00593">
    <property type="entry name" value="TonB_dep_Rec_b-barrel"/>
    <property type="match status" value="1"/>
</dbReference>
<evidence type="ECO:0000256" key="6">
    <source>
        <dbReference type="ARBA" id="ARBA00023077"/>
    </source>
</evidence>
<keyword evidence="2 10" id="KW-0813">Transport</keyword>
<comment type="similarity">
    <text evidence="10 11">Belongs to the TonB-dependent receptor family.</text>
</comment>
<dbReference type="NCBIfam" id="TIGR04056">
    <property type="entry name" value="OMP_RagA_SusC"/>
    <property type="match status" value="1"/>
</dbReference>
<evidence type="ECO:0000259" key="12">
    <source>
        <dbReference type="Pfam" id="PF00593"/>
    </source>
</evidence>
<evidence type="ECO:0000256" key="11">
    <source>
        <dbReference type="RuleBase" id="RU003357"/>
    </source>
</evidence>
<comment type="caution">
    <text evidence="14">The sequence shown here is derived from an EMBL/GenBank/DDBJ whole genome shotgun (WGS) entry which is preliminary data.</text>
</comment>
<dbReference type="Pfam" id="PF07715">
    <property type="entry name" value="Plug"/>
    <property type="match status" value="1"/>
</dbReference>
<keyword evidence="7 10" id="KW-0472">Membrane</keyword>
<name>A0ABR6KHI6_9BACT</name>
<reference evidence="14 15" key="1">
    <citation type="submission" date="2020-08" db="EMBL/GenBank/DDBJ databases">
        <title>Genomic Encyclopedia of Type Strains, Phase IV (KMG-IV): sequencing the most valuable type-strain genomes for metagenomic binning, comparative biology and taxonomic classification.</title>
        <authorList>
            <person name="Goeker M."/>
        </authorList>
    </citation>
    <scope>NUCLEOTIDE SEQUENCE [LARGE SCALE GENOMIC DNA]</scope>
    <source>
        <strain evidence="14 15">DSM 102983</strain>
    </source>
</reference>
<keyword evidence="3 10" id="KW-1134">Transmembrane beta strand</keyword>
<keyword evidence="6 11" id="KW-0798">TonB box</keyword>
<proteinExistence type="inferred from homology"/>
<evidence type="ECO:0000256" key="4">
    <source>
        <dbReference type="ARBA" id="ARBA00022692"/>
    </source>
</evidence>
<keyword evidence="5" id="KW-0732">Signal</keyword>
<dbReference type="InterPro" id="IPR023997">
    <property type="entry name" value="TonB-dep_OMP_SusC/RagA_CS"/>
</dbReference>
<keyword evidence="9 10" id="KW-0998">Cell outer membrane</keyword>
<dbReference type="PANTHER" id="PTHR30069:SF29">
    <property type="entry name" value="HEMOGLOBIN AND HEMOGLOBIN-HAPTOGLOBIN-BINDING PROTEIN 1-RELATED"/>
    <property type="match status" value="1"/>
</dbReference>
<evidence type="ECO:0000259" key="13">
    <source>
        <dbReference type="Pfam" id="PF07715"/>
    </source>
</evidence>
<dbReference type="InterPro" id="IPR012910">
    <property type="entry name" value="Plug_dom"/>
</dbReference>
<feature type="domain" description="TonB-dependent receptor plug" evidence="13">
    <location>
        <begin position="38"/>
        <end position="157"/>
    </location>
</feature>
<dbReference type="InterPro" id="IPR023996">
    <property type="entry name" value="TonB-dep_OMP_SusC/RagA"/>
</dbReference>
<protein>
    <submittedName>
        <fullName evidence="14">TonB-linked SusC/RagA family outer membrane protein</fullName>
    </submittedName>
</protein>
<evidence type="ECO:0000256" key="1">
    <source>
        <dbReference type="ARBA" id="ARBA00004571"/>
    </source>
</evidence>
<organism evidence="14 15">
    <name type="scientific">Parabacteroides faecis</name>
    <dbReference type="NCBI Taxonomy" id="1217282"/>
    <lineage>
        <taxon>Bacteria</taxon>
        <taxon>Pseudomonadati</taxon>
        <taxon>Bacteroidota</taxon>
        <taxon>Bacteroidia</taxon>
        <taxon>Bacteroidales</taxon>
        <taxon>Tannerellaceae</taxon>
        <taxon>Parabacteroides</taxon>
    </lineage>
</organism>
<dbReference type="SUPFAM" id="SSF56935">
    <property type="entry name" value="Porins"/>
    <property type="match status" value="1"/>
</dbReference>
<keyword evidence="15" id="KW-1185">Reference proteome</keyword>
<evidence type="ECO:0000256" key="9">
    <source>
        <dbReference type="ARBA" id="ARBA00023237"/>
    </source>
</evidence>
<keyword evidence="4 10" id="KW-0812">Transmembrane</keyword>
<comment type="subcellular location">
    <subcellularLocation>
        <location evidence="1 10">Cell outer membrane</location>
        <topology evidence="1 10">Multi-pass membrane protein</topology>
    </subcellularLocation>
</comment>
<keyword evidence="8" id="KW-0675">Receptor</keyword>
<dbReference type="Gene3D" id="2.170.130.10">
    <property type="entry name" value="TonB-dependent receptor, plug domain"/>
    <property type="match status" value="1"/>
</dbReference>
<evidence type="ECO:0000313" key="14">
    <source>
        <dbReference type="EMBL" id="MBB4620973.1"/>
    </source>
</evidence>
<dbReference type="Proteomes" id="UP000533637">
    <property type="component" value="Unassembled WGS sequence"/>
</dbReference>
<accession>A0ABR6KHI6</accession>
<evidence type="ECO:0000256" key="2">
    <source>
        <dbReference type="ARBA" id="ARBA00022448"/>
    </source>
</evidence>
<dbReference type="EMBL" id="JACHOC010000002">
    <property type="protein sequence ID" value="MBB4620973.1"/>
    <property type="molecule type" value="Genomic_DNA"/>
</dbReference>
<feature type="domain" description="TonB-dependent receptor-like beta-barrel" evidence="12">
    <location>
        <begin position="352"/>
        <end position="915"/>
    </location>
</feature>
<evidence type="ECO:0000256" key="3">
    <source>
        <dbReference type="ARBA" id="ARBA00022452"/>
    </source>
</evidence>
<dbReference type="InterPro" id="IPR000531">
    <property type="entry name" value="Beta-barrel_TonB"/>
</dbReference>
<evidence type="ECO:0000256" key="8">
    <source>
        <dbReference type="ARBA" id="ARBA00023170"/>
    </source>
</evidence>